<dbReference type="HOGENOM" id="CLU_034315_3_0_6"/>
<comment type="caution">
    <text evidence="4">Lacks conserved residue(s) required for the propagation of feature annotation.</text>
</comment>
<feature type="binding site" evidence="4">
    <location>
        <position position="79"/>
    </location>
    <ligand>
        <name>5-phospho-alpha-D-ribose 1-diphosphate</name>
        <dbReference type="ChEBI" id="CHEBI:58017"/>
    </ligand>
</feature>
<keyword evidence="8" id="KW-1185">Reference proteome</keyword>
<dbReference type="Proteomes" id="UP000032420">
    <property type="component" value="Chromosome I"/>
</dbReference>
<comment type="catalytic activity">
    <reaction evidence="4">
        <text>N-(5-phospho-beta-D-ribosyl)anthranilate + diphosphate = 5-phospho-alpha-D-ribose 1-diphosphate + anthranilate</text>
        <dbReference type="Rhea" id="RHEA:11768"/>
        <dbReference type="ChEBI" id="CHEBI:16567"/>
        <dbReference type="ChEBI" id="CHEBI:18277"/>
        <dbReference type="ChEBI" id="CHEBI:33019"/>
        <dbReference type="ChEBI" id="CHEBI:58017"/>
        <dbReference type="EC" id="2.4.2.18"/>
    </reaction>
</comment>
<organism evidence="7 8">
    <name type="scientific">Candidatus Johnevansia muelleri</name>
    <dbReference type="NCBI Taxonomy" id="1495769"/>
    <lineage>
        <taxon>Bacteria</taxon>
        <taxon>Pseudomonadati</taxon>
        <taxon>Pseudomonadota</taxon>
        <taxon>Gammaproteobacteria</taxon>
        <taxon>Candidatus Johnevansiales</taxon>
        <taxon>Candidatus Johnevansiaceae</taxon>
        <taxon>Candidatus Johnevansia</taxon>
    </lineage>
</organism>
<dbReference type="GO" id="GO:0000162">
    <property type="term" value="P:L-tryptophan biosynthetic process"/>
    <property type="evidence" value="ECO:0007669"/>
    <property type="project" value="UniProtKB-UniRule"/>
</dbReference>
<protein>
    <recommendedName>
        <fullName evidence="4">Anthranilate phosphoribosyltransferase</fullName>
        <ecNumber evidence="4">2.4.2.18</ecNumber>
    </recommendedName>
</protein>
<evidence type="ECO:0000313" key="7">
    <source>
        <dbReference type="EMBL" id="CDZ16542.1"/>
    </source>
</evidence>
<sequence length="337" mass="37568">MQLCDLLIKKKNNYKQMYFLIKYIFTGNINKLKIATLLTALTIKCENHIEIIAAVEIMRKLMLHITINNSPYNIIDIVGTGGDYFSIFNVSTTSSFIGAVAGGYIAKHGNRSISSTSGSADLLSNIGSNINISIKNIIYCIKNIGIGFIFSQKYHNVINYFSKLRNNIGIRTIFNIIGPLINPVKVKYHIIGVYNKNLLIIFAESLYKLGSNHVIIVNSQDGLDEISIASATNIAEVYNDKIMTYTITPEMFDIDRNYINKLQIKNTTQSIALFIYVLKGKKCTATDIVLLNSGSALFISGITNDLESGIALARYILITALGYKKLQNLIIIINSFY</sequence>
<feature type="domain" description="Glycosyl transferase family 3 N-terminal" evidence="6">
    <location>
        <begin position="13"/>
        <end position="61"/>
    </location>
</feature>
<feature type="binding site" evidence="4">
    <location>
        <position position="225"/>
    </location>
    <ligand>
        <name>Mg(2+)</name>
        <dbReference type="ChEBI" id="CHEBI:18420"/>
        <label>1</label>
    </ligand>
</feature>
<comment type="function">
    <text evidence="4">Catalyzes the transfer of the phosphoribosyl group of 5-phosphorylribose-1-pyrophosphate (PRPP) to anthranilate to yield N-(5'-phosphoribosyl)-anthranilate (PRA).</text>
</comment>
<feature type="binding site" evidence="4">
    <location>
        <position position="119"/>
    </location>
    <ligand>
        <name>5-phospho-alpha-D-ribose 1-diphosphate</name>
        <dbReference type="ChEBI" id="CHEBI:58017"/>
    </ligand>
</feature>
<keyword evidence="3 4" id="KW-0822">Tryptophan biosynthesis</keyword>
<dbReference type="SUPFAM" id="SSF47648">
    <property type="entry name" value="Nucleoside phosphorylase/phosphoribosyltransferase N-terminal domain"/>
    <property type="match status" value="1"/>
</dbReference>
<evidence type="ECO:0000313" key="8">
    <source>
        <dbReference type="Proteomes" id="UP000032420"/>
    </source>
</evidence>
<evidence type="ECO:0000256" key="1">
    <source>
        <dbReference type="ARBA" id="ARBA00022676"/>
    </source>
</evidence>
<dbReference type="KEGG" id="eme:CEM_288"/>
<dbReference type="GO" id="GO:0000287">
    <property type="term" value="F:magnesium ion binding"/>
    <property type="evidence" value="ECO:0007669"/>
    <property type="project" value="UniProtKB-UniRule"/>
</dbReference>
<keyword evidence="4" id="KW-0028">Amino-acid biosynthesis</keyword>
<dbReference type="Pfam" id="PF00591">
    <property type="entry name" value="Glycos_transf_3"/>
    <property type="match status" value="1"/>
</dbReference>
<dbReference type="GO" id="GO:0004048">
    <property type="term" value="F:anthranilate phosphoribosyltransferase activity"/>
    <property type="evidence" value="ECO:0007669"/>
    <property type="project" value="UniProtKB-UniRule"/>
</dbReference>
<dbReference type="HAMAP" id="MF_00211">
    <property type="entry name" value="TrpD"/>
    <property type="match status" value="1"/>
</dbReference>
<dbReference type="InterPro" id="IPR035902">
    <property type="entry name" value="Nuc_phospho_transferase"/>
</dbReference>
<keyword evidence="4" id="KW-0479">Metal-binding</keyword>
<dbReference type="PANTHER" id="PTHR43285">
    <property type="entry name" value="ANTHRANILATE PHOSPHORIBOSYLTRANSFERASE"/>
    <property type="match status" value="1"/>
</dbReference>
<dbReference type="InterPro" id="IPR000312">
    <property type="entry name" value="Glycosyl_Trfase_fam3"/>
</dbReference>
<name>A0A078KEU7_9GAMM</name>
<feature type="binding site" evidence="4">
    <location>
        <position position="224"/>
    </location>
    <ligand>
        <name>Mg(2+)</name>
        <dbReference type="ChEBI" id="CHEBI:18420"/>
        <label>2</label>
    </ligand>
</feature>
<dbReference type="AlphaFoldDB" id="A0A078KEU7"/>
<keyword evidence="4" id="KW-0057">Aromatic amino acid biosynthesis</keyword>
<evidence type="ECO:0000259" key="5">
    <source>
        <dbReference type="Pfam" id="PF00591"/>
    </source>
</evidence>
<feature type="binding site" evidence="4">
    <location>
        <position position="110"/>
    </location>
    <ligand>
        <name>anthranilate</name>
        <dbReference type="ChEBI" id="CHEBI:16567"/>
        <label>1</label>
    </ligand>
</feature>
<proteinExistence type="inferred from homology"/>
<dbReference type="UniPathway" id="UPA00035">
    <property type="reaction ID" value="UER00041"/>
</dbReference>
<comment type="similarity">
    <text evidence="4">Belongs to the anthranilate phosphoribosyltransferase family.</text>
</comment>
<keyword evidence="2 4" id="KW-0808">Transferase</keyword>
<dbReference type="PATRIC" id="fig|1495769.3.peg.264"/>
<accession>A0A078KEU7</accession>
<dbReference type="STRING" id="1495769.CEM_288"/>
<dbReference type="GO" id="GO:0005829">
    <property type="term" value="C:cytosol"/>
    <property type="evidence" value="ECO:0007669"/>
    <property type="project" value="TreeGrafter"/>
</dbReference>
<comment type="pathway">
    <text evidence="4">Amino-acid biosynthesis; L-tryptophan biosynthesis; L-tryptophan from chorismate: step 2/5.</text>
</comment>
<dbReference type="InterPro" id="IPR005940">
    <property type="entry name" value="Anthranilate_Pribosyl_Tfrase"/>
</dbReference>
<dbReference type="PANTHER" id="PTHR43285:SF2">
    <property type="entry name" value="ANTHRANILATE PHOSPHORIBOSYLTRANSFERASE"/>
    <property type="match status" value="1"/>
</dbReference>
<dbReference type="EMBL" id="LM655252">
    <property type="protein sequence ID" value="CDZ16542.1"/>
    <property type="molecule type" value="Genomic_DNA"/>
</dbReference>
<evidence type="ECO:0000256" key="3">
    <source>
        <dbReference type="ARBA" id="ARBA00022822"/>
    </source>
</evidence>
<evidence type="ECO:0000256" key="4">
    <source>
        <dbReference type="HAMAP-Rule" id="MF_00211"/>
    </source>
</evidence>
<dbReference type="NCBIfam" id="TIGR01245">
    <property type="entry name" value="trpD"/>
    <property type="match status" value="1"/>
</dbReference>
<feature type="binding site" evidence="4">
    <location>
        <position position="79"/>
    </location>
    <ligand>
        <name>anthranilate</name>
        <dbReference type="ChEBI" id="CHEBI:16567"/>
        <label>1</label>
    </ligand>
</feature>
<gene>
    <name evidence="4 7" type="primary">trpD</name>
    <name evidence="7" type="ORF">CEM_288</name>
</gene>
<keyword evidence="1 4" id="KW-0328">Glycosyltransferase</keyword>
<dbReference type="OrthoDB" id="9806430at2"/>
<feature type="binding site" evidence="4">
    <location>
        <begin position="82"/>
        <end position="83"/>
    </location>
    <ligand>
        <name>5-phospho-alpha-D-ribose 1-diphosphate</name>
        <dbReference type="ChEBI" id="CHEBI:58017"/>
    </ligand>
</feature>
<dbReference type="InterPro" id="IPR017459">
    <property type="entry name" value="Glycosyl_Trfase_fam3_N_dom"/>
</dbReference>
<comment type="cofactor">
    <cofactor evidence="4">
        <name>Mg(2+)</name>
        <dbReference type="ChEBI" id="CHEBI:18420"/>
    </cofactor>
    <text evidence="4">Binds 2 magnesium ions per monomer.</text>
</comment>
<dbReference type="SUPFAM" id="SSF52418">
    <property type="entry name" value="Nucleoside phosphorylase/phosphoribosyltransferase catalytic domain"/>
    <property type="match status" value="1"/>
</dbReference>
<dbReference type="EC" id="2.4.2.18" evidence="4"/>
<evidence type="ECO:0000259" key="6">
    <source>
        <dbReference type="Pfam" id="PF02885"/>
    </source>
</evidence>
<feature type="binding site" evidence="4">
    <location>
        <position position="225"/>
    </location>
    <ligand>
        <name>Mg(2+)</name>
        <dbReference type="ChEBI" id="CHEBI:18420"/>
        <label>2</label>
    </ligand>
</feature>
<dbReference type="Pfam" id="PF02885">
    <property type="entry name" value="Glycos_trans_3N"/>
    <property type="match status" value="1"/>
</dbReference>
<feature type="binding site" evidence="4">
    <location>
        <begin position="89"/>
        <end position="92"/>
    </location>
    <ligand>
        <name>5-phospho-alpha-D-ribose 1-diphosphate</name>
        <dbReference type="ChEBI" id="CHEBI:58017"/>
    </ligand>
</feature>
<feature type="binding site" evidence="4">
    <location>
        <position position="165"/>
    </location>
    <ligand>
        <name>anthranilate</name>
        <dbReference type="ChEBI" id="CHEBI:16567"/>
        <label>2</label>
    </ligand>
</feature>
<dbReference type="Gene3D" id="1.20.970.10">
    <property type="entry name" value="Transferase, Pyrimidine Nucleoside Phosphorylase, Chain C"/>
    <property type="match status" value="1"/>
</dbReference>
<comment type="subunit">
    <text evidence="4">Homodimer.</text>
</comment>
<feature type="domain" description="Glycosyl transferase family 3" evidence="5">
    <location>
        <begin position="73"/>
        <end position="316"/>
    </location>
</feature>
<keyword evidence="4" id="KW-0460">Magnesium</keyword>
<feature type="binding site" evidence="4">
    <location>
        <position position="91"/>
    </location>
    <ligand>
        <name>Mg(2+)</name>
        <dbReference type="ChEBI" id="CHEBI:18420"/>
        <label>1</label>
    </ligand>
</feature>
<evidence type="ECO:0000256" key="2">
    <source>
        <dbReference type="ARBA" id="ARBA00022679"/>
    </source>
</evidence>
<dbReference type="InterPro" id="IPR036320">
    <property type="entry name" value="Glycosyl_Trfase_fam3_N_dom_sf"/>
</dbReference>
<feature type="binding site" evidence="4">
    <location>
        <begin position="107"/>
        <end position="115"/>
    </location>
    <ligand>
        <name>5-phospho-alpha-D-ribose 1-diphosphate</name>
        <dbReference type="ChEBI" id="CHEBI:58017"/>
    </ligand>
</feature>
<dbReference type="Gene3D" id="3.40.1030.10">
    <property type="entry name" value="Nucleoside phosphorylase/phosphoribosyltransferase catalytic domain"/>
    <property type="match status" value="1"/>
</dbReference>
<reference evidence="8" key="1">
    <citation type="submission" date="2014-07" db="EMBL/GenBank/DDBJ databases">
        <authorList>
            <person name="Santos-Garcia D."/>
        </authorList>
    </citation>
    <scope>NUCLEOTIDE SEQUENCE [LARGE SCALE GENOMIC DNA]</scope>
</reference>